<dbReference type="Gene3D" id="2.40.50.320">
    <property type="entry name" value="Copper binding periplasmic protein CusF"/>
    <property type="match status" value="1"/>
</dbReference>
<comment type="caution">
    <text evidence="2">The sequence shown here is derived from an EMBL/GenBank/DDBJ whole genome shotgun (WGS) entry which is preliminary data.</text>
</comment>
<name>A0A8J3B0V7_9BURK</name>
<dbReference type="AlphaFoldDB" id="A0A8J3B0V7"/>
<dbReference type="InterPro" id="IPR042230">
    <property type="entry name" value="CusF_sf"/>
</dbReference>
<dbReference type="RefSeq" id="WP_188422797.1">
    <property type="nucleotide sequence ID" value="NZ_BMDP01000005.1"/>
</dbReference>
<evidence type="ECO:0000313" key="3">
    <source>
        <dbReference type="Proteomes" id="UP000627205"/>
    </source>
</evidence>
<proteinExistence type="predicted"/>
<dbReference type="EMBL" id="BMDP01000005">
    <property type="protein sequence ID" value="GGI55676.1"/>
    <property type="molecule type" value="Genomic_DNA"/>
</dbReference>
<accession>A0A8J3B0V7</accession>
<dbReference type="InterPro" id="IPR021647">
    <property type="entry name" value="CusF_Ec"/>
</dbReference>
<dbReference type="Pfam" id="PF11604">
    <property type="entry name" value="CusF_Ec"/>
    <property type="match status" value="1"/>
</dbReference>
<reference evidence="2" key="2">
    <citation type="submission" date="2020-09" db="EMBL/GenBank/DDBJ databases">
        <authorList>
            <person name="Sun Q."/>
            <person name="Sedlacek I."/>
        </authorList>
    </citation>
    <scope>NUCLEOTIDE SEQUENCE</scope>
    <source>
        <strain evidence="2">CCM 7664</strain>
    </source>
</reference>
<dbReference type="Proteomes" id="UP000627205">
    <property type="component" value="Unassembled WGS sequence"/>
</dbReference>
<evidence type="ECO:0000256" key="1">
    <source>
        <dbReference type="SAM" id="SignalP"/>
    </source>
</evidence>
<sequence length="120" mass="12730">MKHLPIVIAVVAALAASSSFAQQSHQGMDMGGMKMDGTSSMGTSYPLTTGEVKAVNKERQMITLKHAAIKSATVEMSPMTMAFPVKDAAMLKNVKVGDTVKFTVENVKGQAMVTVLDPQT</sequence>
<evidence type="ECO:0008006" key="4">
    <source>
        <dbReference type="Google" id="ProtNLM"/>
    </source>
</evidence>
<keyword evidence="3" id="KW-1185">Reference proteome</keyword>
<feature type="signal peptide" evidence="1">
    <location>
        <begin position="1"/>
        <end position="21"/>
    </location>
</feature>
<feature type="chain" id="PRO_5035251984" description="Copper-binding protein" evidence="1">
    <location>
        <begin position="22"/>
        <end position="120"/>
    </location>
</feature>
<organism evidence="2 3">
    <name type="scientific">Oxalicibacterium solurbis</name>
    <dbReference type="NCBI Taxonomy" id="69280"/>
    <lineage>
        <taxon>Bacteria</taxon>
        <taxon>Pseudomonadati</taxon>
        <taxon>Pseudomonadota</taxon>
        <taxon>Betaproteobacteria</taxon>
        <taxon>Burkholderiales</taxon>
        <taxon>Oxalobacteraceae</taxon>
        <taxon>Oxalicibacterium</taxon>
    </lineage>
</organism>
<evidence type="ECO:0000313" key="2">
    <source>
        <dbReference type="EMBL" id="GGI55676.1"/>
    </source>
</evidence>
<reference evidence="2" key="1">
    <citation type="journal article" date="2014" name="Int. J. Syst. Evol. Microbiol.">
        <title>Complete genome sequence of Corynebacterium casei LMG S-19264T (=DSM 44701T), isolated from a smear-ripened cheese.</title>
        <authorList>
            <consortium name="US DOE Joint Genome Institute (JGI-PGF)"/>
            <person name="Walter F."/>
            <person name="Albersmeier A."/>
            <person name="Kalinowski J."/>
            <person name="Ruckert C."/>
        </authorList>
    </citation>
    <scope>NUCLEOTIDE SEQUENCE</scope>
    <source>
        <strain evidence="2">CCM 7664</strain>
    </source>
</reference>
<gene>
    <name evidence="2" type="ORF">GCM10011430_28500</name>
</gene>
<protein>
    <recommendedName>
        <fullName evidence="4">Copper-binding protein</fullName>
    </recommendedName>
</protein>
<keyword evidence="1" id="KW-0732">Signal</keyword>